<sequence>MRKISKEELRHGTWFRKMMVVTVFLFIAMIAAGAAMQMAEWALSGGNGLAAWLVVFGIFAAAVAGCKAYWKPMVRYCRRKYLTVPIVSGLLDGKEIDRLLDGEVFETVVDLDRNWDVKESANWFRVADYYISKQLTMGMQLGNNVGVVNTGRETGELSLLGIDGTFLKVTLPTMIPRSGVEQIYHYIRSEGSIRTNWVWKIFDCGEETRHPVLQRVFEEECRKFPSKTEAVLALGADAEELKEREIAALSYEEKEDVYRFQKEAMKLVRTVKIGNAKKNGFVEQYDRAYAFEICSKALKALIVKEPGKKERKFEIEDWPFLYMTQRVPEWYEILDEQGNVVFGKK</sequence>
<accession>A0A4R3JVT5</accession>
<evidence type="ECO:0000256" key="1">
    <source>
        <dbReference type="SAM" id="Phobius"/>
    </source>
</evidence>
<keyword evidence="1" id="KW-0812">Transmembrane</keyword>
<dbReference type="Proteomes" id="UP000702954">
    <property type="component" value="Unassembled WGS sequence"/>
</dbReference>
<organism evidence="3 4">
    <name type="scientific">Faecalimonas umbilicata</name>
    <dbReference type="NCBI Taxonomy" id="1912855"/>
    <lineage>
        <taxon>Bacteria</taxon>
        <taxon>Bacillati</taxon>
        <taxon>Bacillota</taxon>
        <taxon>Clostridia</taxon>
        <taxon>Lachnospirales</taxon>
        <taxon>Lachnospiraceae</taxon>
        <taxon>Faecalimonas</taxon>
    </lineage>
</organism>
<evidence type="ECO:0000313" key="2">
    <source>
        <dbReference type="EMBL" id="GBU04167.1"/>
    </source>
</evidence>
<feature type="transmembrane region" description="Helical" evidence="1">
    <location>
        <begin position="49"/>
        <end position="70"/>
    </location>
</feature>
<keyword evidence="1" id="KW-0472">Membrane</keyword>
<evidence type="ECO:0000313" key="4">
    <source>
        <dbReference type="Proteomes" id="UP000294613"/>
    </source>
</evidence>
<dbReference type="EMBL" id="BHEO01000002">
    <property type="protein sequence ID" value="GBU04167.1"/>
    <property type="molecule type" value="Genomic_DNA"/>
</dbReference>
<dbReference type="EMBL" id="SLZV01000001">
    <property type="protein sequence ID" value="TCS70209.1"/>
    <property type="molecule type" value="Genomic_DNA"/>
</dbReference>
<evidence type="ECO:0008006" key="6">
    <source>
        <dbReference type="Google" id="ProtNLM"/>
    </source>
</evidence>
<protein>
    <recommendedName>
        <fullName evidence="6">DUF3137 domain-containing protein</fullName>
    </recommendedName>
</protein>
<comment type="caution">
    <text evidence="3">The sequence shown here is derived from an EMBL/GenBank/DDBJ whole genome shotgun (WGS) entry which is preliminary data.</text>
</comment>
<reference evidence="2 5" key="1">
    <citation type="journal article" date="2018" name="Int. J. Syst. Evol. Microbiol.">
        <title>Draft Genome Sequence of Faecalimonas umbilicata JCM 30896T, an Acetate-Producing Bacterium Isolated from Human Feces.</title>
        <authorList>
            <person name="Sakamoto M."/>
            <person name="Ikeyama N."/>
            <person name="Yuki M."/>
            <person name="Ohkuma M."/>
        </authorList>
    </citation>
    <scope>NUCLEOTIDE SEQUENCE [LARGE SCALE GENOMIC DNA]</scope>
    <source>
        <strain evidence="2 5">EGH7</strain>
    </source>
</reference>
<feature type="transmembrane region" description="Helical" evidence="1">
    <location>
        <begin position="20"/>
        <end position="43"/>
    </location>
</feature>
<keyword evidence="1" id="KW-1133">Transmembrane helix</keyword>
<gene>
    <name evidence="3" type="ORF">EDD74_10157</name>
    <name evidence="2" type="ORF">FAEUMB_07080</name>
</gene>
<evidence type="ECO:0000313" key="3">
    <source>
        <dbReference type="EMBL" id="TCS70209.1"/>
    </source>
</evidence>
<dbReference type="Proteomes" id="UP000294613">
    <property type="component" value="Unassembled WGS sequence"/>
</dbReference>
<proteinExistence type="predicted"/>
<dbReference type="AlphaFoldDB" id="A0A4R3JVT5"/>
<reference evidence="3 4" key="2">
    <citation type="submission" date="2019-03" db="EMBL/GenBank/DDBJ databases">
        <title>Genomic Encyclopedia of Type Strains, Phase IV (KMG-IV): sequencing the most valuable type-strain genomes for metagenomic binning, comparative biology and taxonomic classification.</title>
        <authorList>
            <person name="Goeker M."/>
        </authorList>
    </citation>
    <scope>NUCLEOTIDE SEQUENCE [LARGE SCALE GENOMIC DNA]</scope>
    <source>
        <strain evidence="3 4">DSM 103426</strain>
    </source>
</reference>
<evidence type="ECO:0000313" key="5">
    <source>
        <dbReference type="Proteomes" id="UP000702954"/>
    </source>
</evidence>
<name>A0A4R3JVT5_9FIRM</name>
<keyword evidence="5" id="KW-1185">Reference proteome</keyword>
<dbReference type="RefSeq" id="WP_116441189.1">
    <property type="nucleotide sequence ID" value="NZ_BHEO01000002.1"/>
</dbReference>